<proteinExistence type="predicted"/>
<dbReference type="KEGG" id="lbc:LACBIDRAFT_302723"/>
<dbReference type="InParanoid" id="B0DI54"/>
<reference evidence="2 3" key="1">
    <citation type="journal article" date="2008" name="Nature">
        <title>The genome of Laccaria bicolor provides insights into mycorrhizal symbiosis.</title>
        <authorList>
            <person name="Martin F."/>
            <person name="Aerts A."/>
            <person name="Ahren D."/>
            <person name="Brun A."/>
            <person name="Danchin E.G.J."/>
            <person name="Duchaussoy F."/>
            <person name="Gibon J."/>
            <person name="Kohler A."/>
            <person name="Lindquist E."/>
            <person name="Pereda V."/>
            <person name="Salamov A."/>
            <person name="Shapiro H.J."/>
            <person name="Wuyts J."/>
            <person name="Blaudez D."/>
            <person name="Buee M."/>
            <person name="Brokstein P."/>
            <person name="Canbaeck B."/>
            <person name="Cohen D."/>
            <person name="Courty P.E."/>
            <person name="Coutinho P.M."/>
            <person name="Delaruelle C."/>
            <person name="Detter J.C."/>
            <person name="Deveau A."/>
            <person name="DiFazio S."/>
            <person name="Duplessis S."/>
            <person name="Fraissinet-Tachet L."/>
            <person name="Lucic E."/>
            <person name="Frey-Klett P."/>
            <person name="Fourrey C."/>
            <person name="Feussner I."/>
            <person name="Gay G."/>
            <person name="Grimwood J."/>
            <person name="Hoegger P.J."/>
            <person name="Jain P."/>
            <person name="Kilaru S."/>
            <person name="Labbe J."/>
            <person name="Lin Y.C."/>
            <person name="Legue V."/>
            <person name="Le Tacon F."/>
            <person name="Marmeisse R."/>
            <person name="Melayah D."/>
            <person name="Montanini B."/>
            <person name="Muratet M."/>
            <person name="Nehls U."/>
            <person name="Niculita-Hirzel H."/>
            <person name="Oudot-Le Secq M.P."/>
            <person name="Peter M."/>
            <person name="Quesneville H."/>
            <person name="Rajashekar B."/>
            <person name="Reich M."/>
            <person name="Rouhier N."/>
            <person name="Schmutz J."/>
            <person name="Yin T."/>
            <person name="Chalot M."/>
            <person name="Henrissat B."/>
            <person name="Kuees U."/>
            <person name="Lucas S."/>
            <person name="Van de Peer Y."/>
            <person name="Podila G.K."/>
            <person name="Polle A."/>
            <person name="Pukkila P.J."/>
            <person name="Richardson P.M."/>
            <person name="Rouze P."/>
            <person name="Sanders I.R."/>
            <person name="Stajich J.E."/>
            <person name="Tunlid A."/>
            <person name="Tuskan G."/>
            <person name="Grigoriev I.V."/>
        </authorList>
    </citation>
    <scope>NUCLEOTIDE SEQUENCE [LARGE SCALE GENOMIC DNA]</scope>
    <source>
        <strain evidence="3">S238N-H82 / ATCC MYA-4686</strain>
    </source>
</reference>
<dbReference type="STRING" id="486041.B0DI54"/>
<keyword evidence="3" id="KW-1185">Reference proteome</keyword>
<dbReference type="RefSeq" id="XP_001883620.1">
    <property type="nucleotide sequence ID" value="XM_001883585.1"/>
</dbReference>
<gene>
    <name evidence="2" type="ORF">LACBIDRAFT_302723</name>
</gene>
<dbReference type="AlphaFoldDB" id="B0DI54"/>
<feature type="compositionally biased region" description="Acidic residues" evidence="1">
    <location>
        <begin position="223"/>
        <end position="242"/>
    </location>
</feature>
<feature type="compositionally biased region" description="Basic and acidic residues" evidence="1">
    <location>
        <begin position="212"/>
        <end position="222"/>
    </location>
</feature>
<protein>
    <submittedName>
        <fullName evidence="2">Predicted protein</fullName>
    </submittedName>
</protein>
<dbReference type="OrthoDB" id="3259294at2759"/>
<dbReference type="GeneID" id="6079332"/>
<dbReference type="EMBL" id="DS547112">
    <property type="protein sequence ID" value="EDR05516.1"/>
    <property type="molecule type" value="Genomic_DNA"/>
</dbReference>
<feature type="region of interest" description="Disordered" evidence="1">
    <location>
        <begin position="212"/>
        <end position="253"/>
    </location>
</feature>
<evidence type="ECO:0000256" key="1">
    <source>
        <dbReference type="SAM" id="MobiDB-lite"/>
    </source>
</evidence>
<evidence type="ECO:0000313" key="3">
    <source>
        <dbReference type="Proteomes" id="UP000001194"/>
    </source>
</evidence>
<accession>B0DI54</accession>
<dbReference type="HOGENOM" id="CLU_026214_0_0_1"/>
<organism evidence="3">
    <name type="scientific">Laccaria bicolor (strain S238N-H82 / ATCC MYA-4686)</name>
    <name type="common">Bicoloured deceiver</name>
    <name type="synonym">Laccaria laccata var. bicolor</name>
    <dbReference type="NCBI Taxonomy" id="486041"/>
    <lineage>
        <taxon>Eukaryota</taxon>
        <taxon>Fungi</taxon>
        <taxon>Dikarya</taxon>
        <taxon>Basidiomycota</taxon>
        <taxon>Agaricomycotina</taxon>
        <taxon>Agaricomycetes</taxon>
        <taxon>Agaricomycetidae</taxon>
        <taxon>Agaricales</taxon>
        <taxon>Agaricineae</taxon>
        <taxon>Hydnangiaceae</taxon>
        <taxon>Laccaria</taxon>
    </lineage>
</organism>
<name>B0DI54_LACBS</name>
<sequence length="349" mass="40180">MVDPLSGALKIKKGEMWLNTFTPELTYMIRCNTDVTSLMSGTAIKAVVGYITDYVTKSGLSSYTTFDAVRQVFNRNSEMIGGSTDRQNTARCLMTKMVNTLTAKMEIGSPMASLYLLGNPDHYTSHKFILFYWKNYVREARSAWIDTENNTTESFNTKYKDAPDKVVLQKYDGTYIGISSVYDYIYHPTAYERMSLYDWICKAKKEKRSKEEQQEFDVHYDKDELESNAEDDDTDTEGEDEINFLGGGDSMDDDIEDEVGHQDLDSEDELNDYQIMYDEHESHEFLPEHPQYCTHKVTVVDEENAFVPNFVGGGLPRCDQGDREYYCSTMLALFKPWQCGKYLKLENES</sequence>
<evidence type="ECO:0000313" key="2">
    <source>
        <dbReference type="EMBL" id="EDR05516.1"/>
    </source>
</evidence>
<dbReference type="Proteomes" id="UP000001194">
    <property type="component" value="Unassembled WGS sequence"/>
</dbReference>